<comment type="cofactor">
    <cofactor evidence="4">
        <name>Mg(2+)</name>
        <dbReference type="ChEBI" id="CHEBI:18420"/>
    </cofactor>
</comment>
<dbReference type="PANTHER" id="PTHR20854">
    <property type="entry name" value="INOSITOL MONOPHOSPHATASE"/>
    <property type="match status" value="1"/>
</dbReference>
<dbReference type="PhylomeDB" id="R7QNP1"/>
<dbReference type="GO" id="GO:0006020">
    <property type="term" value="P:inositol metabolic process"/>
    <property type="evidence" value="ECO:0007669"/>
    <property type="project" value="TreeGrafter"/>
</dbReference>
<protein>
    <recommendedName>
        <fullName evidence="7">Inositol-1-monophosphatase</fullName>
    </recommendedName>
</protein>
<proteinExistence type="inferred from homology"/>
<dbReference type="GeneID" id="17326719"/>
<dbReference type="Proteomes" id="UP000012073">
    <property type="component" value="Unassembled WGS sequence"/>
</dbReference>
<dbReference type="InterPro" id="IPR020550">
    <property type="entry name" value="Inositol_monophosphatase_CS"/>
</dbReference>
<name>R7QNP1_CHOCR</name>
<dbReference type="GO" id="GO:0007165">
    <property type="term" value="P:signal transduction"/>
    <property type="evidence" value="ECO:0007669"/>
    <property type="project" value="TreeGrafter"/>
</dbReference>
<evidence type="ECO:0008006" key="7">
    <source>
        <dbReference type="Google" id="ProtNLM"/>
    </source>
</evidence>
<feature type="binding site" evidence="4">
    <location>
        <position position="108"/>
    </location>
    <ligand>
        <name>Mg(2+)</name>
        <dbReference type="ChEBI" id="CHEBI:18420"/>
        <label>1</label>
        <note>catalytic</note>
    </ligand>
</feature>
<dbReference type="Gramene" id="CDF39091">
    <property type="protein sequence ID" value="CDF39091"/>
    <property type="gene ID" value="CHC_T00001291001"/>
</dbReference>
<reference evidence="6" key="1">
    <citation type="journal article" date="2013" name="Proc. Natl. Acad. Sci. U.S.A.">
        <title>Genome structure and metabolic features in the red seaweed Chondrus crispus shed light on evolution of the Archaeplastida.</title>
        <authorList>
            <person name="Collen J."/>
            <person name="Porcel B."/>
            <person name="Carre W."/>
            <person name="Ball S.G."/>
            <person name="Chaparro C."/>
            <person name="Tonon T."/>
            <person name="Barbeyron T."/>
            <person name="Michel G."/>
            <person name="Noel B."/>
            <person name="Valentin K."/>
            <person name="Elias M."/>
            <person name="Artiguenave F."/>
            <person name="Arun A."/>
            <person name="Aury J.M."/>
            <person name="Barbosa-Neto J.F."/>
            <person name="Bothwell J.H."/>
            <person name="Bouget F.Y."/>
            <person name="Brillet L."/>
            <person name="Cabello-Hurtado F."/>
            <person name="Capella-Gutierrez S."/>
            <person name="Charrier B."/>
            <person name="Cladiere L."/>
            <person name="Cock J.M."/>
            <person name="Coelho S.M."/>
            <person name="Colleoni C."/>
            <person name="Czjzek M."/>
            <person name="Da Silva C."/>
            <person name="Delage L."/>
            <person name="Denoeud F."/>
            <person name="Deschamps P."/>
            <person name="Dittami S.M."/>
            <person name="Gabaldon T."/>
            <person name="Gachon C.M."/>
            <person name="Groisillier A."/>
            <person name="Herve C."/>
            <person name="Jabbari K."/>
            <person name="Katinka M."/>
            <person name="Kloareg B."/>
            <person name="Kowalczyk N."/>
            <person name="Labadie K."/>
            <person name="Leblanc C."/>
            <person name="Lopez P.J."/>
            <person name="McLachlan D.H."/>
            <person name="Meslet-Cladiere L."/>
            <person name="Moustafa A."/>
            <person name="Nehr Z."/>
            <person name="Nyvall Collen P."/>
            <person name="Panaud O."/>
            <person name="Partensky F."/>
            <person name="Poulain J."/>
            <person name="Rensing S.A."/>
            <person name="Rousvoal S."/>
            <person name="Samson G."/>
            <person name="Symeonidi A."/>
            <person name="Weissenbach J."/>
            <person name="Zambounis A."/>
            <person name="Wincker P."/>
            <person name="Boyen C."/>
        </authorList>
    </citation>
    <scope>NUCLEOTIDE SEQUENCE [LARGE SCALE GENOMIC DNA]</scope>
    <source>
        <strain evidence="6">cv. Stackhouse</strain>
    </source>
</reference>
<dbReference type="GO" id="GO:0046872">
    <property type="term" value="F:metal ion binding"/>
    <property type="evidence" value="ECO:0007669"/>
    <property type="project" value="UniProtKB-KW"/>
</dbReference>
<dbReference type="PROSITE" id="PS00630">
    <property type="entry name" value="IMP_2"/>
    <property type="match status" value="1"/>
</dbReference>
<dbReference type="InterPro" id="IPR000760">
    <property type="entry name" value="Inositol_monophosphatase-like"/>
</dbReference>
<dbReference type="RefSeq" id="XP_005719002.1">
    <property type="nucleotide sequence ID" value="XM_005718945.1"/>
</dbReference>
<dbReference type="SUPFAM" id="SSF56655">
    <property type="entry name" value="Carbohydrate phosphatase"/>
    <property type="match status" value="1"/>
</dbReference>
<dbReference type="GO" id="GO:0008934">
    <property type="term" value="F:inositol monophosphate 1-phosphatase activity"/>
    <property type="evidence" value="ECO:0007669"/>
    <property type="project" value="TreeGrafter"/>
</dbReference>
<keyword evidence="3 4" id="KW-0460">Magnesium</keyword>
<comment type="similarity">
    <text evidence="1">Belongs to the inositol monophosphatase superfamily.</text>
</comment>
<dbReference type="STRING" id="2769.R7QNP1"/>
<evidence type="ECO:0000256" key="1">
    <source>
        <dbReference type="ARBA" id="ARBA00009759"/>
    </source>
</evidence>
<evidence type="ECO:0000313" key="5">
    <source>
        <dbReference type="EMBL" id="CDF39091.1"/>
    </source>
</evidence>
<evidence type="ECO:0000256" key="2">
    <source>
        <dbReference type="ARBA" id="ARBA00022723"/>
    </source>
</evidence>
<organism evidence="5 6">
    <name type="scientific">Chondrus crispus</name>
    <name type="common">Carrageen Irish moss</name>
    <name type="synonym">Polymorpha crispa</name>
    <dbReference type="NCBI Taxonomy" id="2769"/>
    <lineage>
        <taxon>Eukaryota</taxon>
        <taxon>Rhodophyta</taxon>
        <taxon>Florideophyceae</taxon>
        <taxon>Rhodymeniophycidae</taxon>
        <taxon>Gigartinales</taxon>
        <taxon>Gigartinaceae</taxon>
        <taxon>Chondrus</taxon>
    </lineage>
</organism>
<gene>
    <name evidence="5" type="ORF">CHC_T00001291001</name>
</gene>
<dbReference type="GO" id="GO:0046854">
    <property type="term" value="P:phosphatidylinositol phosphate biosynthetic process"/>
    <property type="evidence" value="ECO:0007669"/>
    <property type="project" value="InterPro"/>
</dbReference>
<evidence type="ECO:0000313" key="6">
    <source>
        <dbReference type="Proteomes" id="UP000012073"/>
    </source>
</evidence>
<accession>R7QNP1</accession>
<evidence type="ECO:0000256" key="3">
    <source>
        <dbReference type="ARBA" id="ARBA00022842"/>
    </source>
</evidence>
<keyword evidence="2 4" id="KW-0479">Metal-binding</keyword>
<dbReference type="KEGG" id="ccp:CHC_T00001291001"/>
<dbReference type="AlphaFoldDB" id="R7QNP1"/>
<dbReference type="EMBL" id="HG001999">
    <property type="protein sequence ID" value="CDF39091.1"/>
    <property type="molecule type" value="Genomic_DNA"/>
</dbReference>
<dbReference type="SMR" id="R7QNP1"/>
<dbReference type="PANTHER" id="PTHR20854:SF4">
    <property type="entry name" value="INOSITOL-1-MONOPHOSPHATASE-RELATED"/>
    <property type="match status" value="1"/>
</dbReference>
<dbReference type="Gene3D" id="3.40.190.80">
    <property type="match status" value="1"/>
</dbReference>
<dbReference type="OrthoDB" id="10254945at2759"/>
<dbReference type="Pfam" id="PF00459">
    <property type="entry name" value="Inositol_P"/>
    <property type="match status" value="1"/>
</dbReference>
<sequence>MNKEFIVGVIYNPILDEMFSASHLSVSMLNGKPIAVSEVSELTSACLSTECGSDRNSAKTDFILEQLTTMLQNRVQCVRMMGSCALNMAYLACGRSDIYYERGPYAWDMAAGVLIIRQAGGVVRSAGNGIDAPFNLTSRSVLAYTPGMRTELGEVLSLN</sequence>
<keyword evidence="6" id="KW-1185">Reference proteome</keyword>
<dbReference type="PRINTS" id="PR00377">
    <property type="entry name" value="IMPHPHTASES"/>
</dbReference>
<evidence type="ECO:0000256" key="4">
    <source>
        <dbReference type="PIRSR" id="PIRSR600760-2"/>
    </source>
</evidence>